<evidence type="ECO:0000313" key="2">
    <source>
        <dbReference type="EMBL" id="WOF24251.1"/>
    </source>
</evidence>
<dbReference type="Proteomes" id="UP001305498">
    <property type="component" value="Chromosome"/>
</dbReference>
<feature type="signal peptide" evidence="1">
    <location>
        <begin position="1"/>
        <end position="30"/>
    </location>
</feature>
<name>A0AA97FJQ5_9MICO</name>
<dbReference type="RefSeq" id="WP_317140722.1">
    <property type="nucleotide sequence ID" value="NZ_CP118157.1"/>
</dbReference>
<gene>
    <name evidence="2" type="ORF">N8K70_06155</name>
</gene>
<reference evidence="2 3" key="1">
    <citation type="submission" date="2023-02" db="EMBL/GenBank/DDBJ databases">
        <title>Microbacterium betulae sp. nov., isolated from birch wood.</title>
        <authorList>
            <person name="Pasciak M."/>
            <person name="Pawlik K.J."/>
            <person name="Martynowski D."/>
            <person name="Laczmanski L."/>
            <person name="Ciekot J."/>
            <person name="Szponar B."/>
            <person name="Wojcik-Fatla A."/>
            <person name="Mackiewicz B."/>
            <person name="Farian E."/>
            <person name="Cholewa G."/>
            <person name="Cholewa A."/>
            <person name="Dutkiewicz J."/>
        </authorList>
    </citation>
    <scope>NUCLEOTIDE SEQUENCE [LARGE SCALE GENOMIC DNA]</scope>
    <source>
        <strain evidence="2 3">AB</strain>
    </source>
</reference>
<protein>
    <submittedName>
        <fullName evidence="2">Extracellular solute-binding protein</fullName>
    </submittedName>
</protein>
<accession>A0AA97FJQ5</accession>
<organism evidence="2 3">
    <name type="scientific">Microbacterium betulae</name>
    <dbReference type="NCBI Taxonomy" id="2981139"/>
    <lineage>
        <taxon>Bacteria</taxon>
        <taxon>Bacillati</taxon>
        <taxon>Actinomycetota</taxon>
        <taxon>Actinomycetes</taxon>
        <taxon>Micrococcales</taxon>
        <taxon>Microbacteriaceae</taxon>
        <taxon>Microbacterium</taxon>
    </lineage>
</organism>
<dbReference type="EMBL" id="CP118157">
    <property type="protein sequence ID" value="WOF24251.1"/>
    <property type="molecule type" value="Genomic_DNA"/>
</dbReference>
<dbReference type="SUPFAM" id="SSF53850">
    <property type="entry name" value="Periplasmic binding protein-like II"/>
    <property type="match status" value="1"/>
</dbReference>
<keyword evidence="1" id="KW-0732">Signal</keyword>
<dbReference type="Pfam" id="PF01547">
    <property type="entry name" value="SBP_bac_1"/>
    <property type="match status" value="1"/>
</dbReference>
<dbReference type="Gene3D" id="3.40.190.10">
    <property type="entry name" value="Periplasmic binding protein-like II"/>
    <property type="match status" value="2"/>
</dbReference>
<feature type="chain" id="PRO_5041669847" evidence="1">
    <location>
        <begin position="31"/>
        <end position="437"/>
    </location>
</feature>
<dbReference type="PANTHER" id="PTHR43649">
    <property type="entry name" value="ARABINOSE-BINDING PROTEIN-RELATED"/>
    <property type="match status" value="1"/>
</dbReference>
<evidence type="ECO:0000313" key="3">
    <source>
        <dbReference type="Proteomes" id="UP001305498"/>
    </source>
</evidence>
<dbReference type="KEGG" id="mbet:N8K70_06155"/>
<proteinExistence type="predicted"/>
<dbReference type="InterPro" id="IPR006059">
    <property type="entry name" value="SBP"/>
</dbReference>
<dbReference type="AlphaFoldDB" id="A0AA97FJQ5"/>
<dbReference type="PANTHER" id="PTHR43649:SF11">
    <property type="entry name" value="ABC TRANSPORTER SUBSTRATE-BINDING PROTEIN YESO-RELATED"/>
    <property type="match status" value="1"/>
</dbReference>
<evidence type="ECO:0000256" key="1">
    <source>
        <dbReference type="SAM" id="SignalP"/>
    </source>
</evidence>
<sequence>MRRITRSRAVVTALGSVAATLILGGCSGGAAGGGEYDPDEEITLEISWWGDDTRSALFGEVIDQFEAEHPNITVDETPVGSPDDLFNRLATDFAAGGDTAPDVFALGGAKPQEYGSLGALLDLSTVGDVLDASDYPEFSLTNGIVDGTLYGLPTGGNATAAFVNADVFAQAGVPVPDAGWTWEDLVEAANDIGSAGLVNDAGQPVYGIDLRIQDIIGTYAGQVSELGMYDWDGQLGVTADDMAGWYEIEQQLAEGGGLPDPSVVTANWQLPPDQQPFTLGQAAITFGYSNLMEAYSDAGDVRMQLPPTSTGVTGVALLPSAFWSINAASAHPEAAAMLVDWFLHEPSAAELILDTRGVPFNPDTLAVVRPLLSGPSQTAADYVDVILEEGVVAPPQPAGGGIMNELSQRMESDLLFGRATPQQAGEGWVSELGAALQ</sequence>
<dbReference type="PROSITE" id="PS51257">
    <property type="entry name" value="PROKAR_LIPOPROTEIN"/>
    <property type="match status" value="1"/>
</dbReference>
<keyword evidence="3" id="KW-1185">Reference proteome</keyword>
<dbReference type="InterPro" id="IPR050490">
    <property type="entry name" value="Bact_solute-bd_prot1"/>
</dbReference>